<dbReference type="InterPro" id="IPR010499">
    <property type="entry name" value="AraC_E-bd"/>
</dbReference>
<evidence type="ECO:0000313" key="3">
    <source>
        <dbReference type="Proteomes" id="UP000831963"/>
    </source>
</evidence>
<dbReference type="InterPro" id="IPR029442">
    <property type="entry name" value="GyrI-like"/>
</dbReference>
<dbReference type="Proteomes" id="UP000831963">
    <property type="component" value="Chromosome"/>
</dbReference>
<reference evidence="2 3" key="1">
    <citation type="submission" date="2021-06" db="EMBL/GenBank/DDBJ databases">
        <title>Genome-based taxonomic framework of Microbacterium strains isolated from marine environment, the description of four new species and reclassification of four preexisting species.</title>
        <authorList>
            <person name="Lee S.D."/>
            <person name="Kim S.-M."/>
            <person name="Byeon Y.-S."/>
            <person name="Yang H.L."/>
            <person name="Kim I.S."/>
        </authorList>
    </citation>
    <scope>NUCLEOTIDE SEQUENCE [LARGE SCALE GENOMIC DNA]</scope>
    <source>
        <strain evidence="2 3">SSW1-36</strain>
    </source>
</reference>
<organism evidence="2 3">
    <name type="scientific">Microbacterium galbinum</name>
    <dbReference type="NCBI Taxonomy" id="2851646"/>
    <lineage>
        <taxon>Bacteria</taxon>
        <taxon>Bacillati</taxon>
        <taxon>Actinomycetota</taxon>
        <taxon>Actinomycetes</taxon>
        <taxon>Micrococcales</taxon>
        <taxon>Microbacteriaceae</taxon>
        <taxon>Microbacterium</taxon>
    </lineage>
</organism>
<gene>
    <name evidence="2" type="ORF">KV396_16350</name>
</gene>
<dbReference type="SUPFAM" id="SSF55136">
    <property type="entry name" value="Probable bacterial effector-binding domain"/>
    <property type="match status" value="1"/>
</dbReference>
<dbReference type="Pfam" id="PF06445">
    <property type="entry name" value="GyrI-like"/>
    <property type="match status" value="1"/>
</dbReference>
<sequence length="165" mass="17249">MTAFPDSPFGAMERLTLDPAPLAVIRHEGIRIADLRDAFDTGYGAIAAYFHDGTLVPAGPAVAIYYGDPMGVFDLELGFPVATAPTDPLITASGASVQASTLPSGAAAATTHIGSYDGLGRAWMGLAEKAGAKGLHHRGIWIEVYVSDPTEDPEELRTDLILPVA</sequence>
<dbReference type="SMART" id="SM00871">
    <property type="entry name" value="AraC_E_bind"/>
    <property type="match status" value="1"/>
</dbReference>
<protein>
    <submittedName>
        <fullName evidence="2">GyrI-like domain-containing protein</fullName>
    </submittedName>
</protein>
<dbReference type="EMBL" id="CP078077">
    <property type="protein sequence ID" value="UPL15945.1"/>
    <property type="molecule type" value="Genomic_DNA"/>
</dbReference>
<name>A0ABY4IT29_9MICO</name>
<proteinExistence type="predicted"/>
<evidence type="ECO:0000259" key="1">
    <source>
        <dbReference type="SMART" id="SM00871"/>
    </source>
</evidence>
<dbReference type="Gene3D" id="3.20.80.10">
    <property type="entry name" value="Regulatory factor, effector binding domain"/>
    <property type="match status" value="1"/>
</dbReference>
<dbReference type="RefSeq" id="WP_247956378.1">
    <property type="nucleotide sequence ID" value="NZ_CP078077.1"/>
</dbReference>
<feature type="domain" description="AraC effector-binding" evidence="1">
    <location>
        <begin position="10"/>
        <end position="165"/>
    </location>
</feature>
<accession>A0ABY4IT29</accession>
<dbReference type="InterPro" id="IPR011256">
    <property type="entry name" value="Reg_factor_effector_dom_sf"/>
</dbReference>
<keyword evidence="3" id="KW-1185">Reference proteome</keyword>
<evidence type="ECO:0000313" key="2">
    <source>
        <dbReference type="EMBL" id="UPL15945.1"/>
    </source>
</evidence>